<sequence>MSMRTLAFQPGDILTRDDIRADLGGSKQGGICPSVPKRAISLFSDKSSGDRYGYRDGWLTEEDALGPIFEYTGAGSRGHQSFGGLHGKGNSAILRHVIDDRTLYLFTAVGRVPGTATKTHRYVGPFKLDEIEPYRGRQAVDDRQQLRSVIVFRLRPIDAYCRFSSDVIPPPSEPSTSFIPYSPGGRPVEPAEVRELRERDMSLAAVAARRRAALNDDFEAYRHGQGGNVGRLHQLVEYDAQVLVSGVFDAGDGSLCEPSESPSRAALRDAMGRLLDISQQVTLPGEDAPLRLMILSPGAPSAATQELLADYQIGLICQESDGTFTELRSGTRVRRSRGGRPLPCADCPAIQGAG</sequence>
<keyword evidence="3" id="KW-1185">Reference proteome</keyword>
<organism evidence="2 3">
    <name type="scientific">Streptomyces coryli</name>
    <dbReference type="NCBI Taxonomy" id="1128680"/>
    <lineage>
        <taxon>Bacteria</taxon>
        <taxon>Bacillati</taxon>
        <taxon>Actinomycetota</taxon>
        <taxon>Actinomycetes</taxon>
        <taxon>Kitasatosporales</taxon>
        <taxon>Streptomycetaceae</taxon>
        <taxon>Streptomyces</taxon>
    </lineage>
</organism>
<dbReference type="Proteomes" id="UP000481583">
    <property type="component" value="Unassembled WGS sequence"/>
</dbReference>
<feature type="domain" description="ScoMcrA-like SRA" evidence="1">
    <location>
        <begin position="15"/>
        <end position="161"/>
    </location>
</feature>
<reference evidence="2 3" key="1">
    <citation type="submission" date="2020-02" db="EMBL/GenBank/DDBJ databases">
        <title>Whole-genome analyses of novel actinobacteria.</title>
        <authorList>
            <person name="Sahin N."/>
        </authorList>
    </citation>
    <scope>NUCLEOTIDE SEQUENCE [LARGE SCALE GENOMIC DNA]</scope>
    <source>
        <strain evidence="2 3">A7024</strain>
    </source>
</reference>
<evidence type="ECO:0000313" key="2">
    <source>
        <dbReference type="EMBL" id="NGN69221.1"/>
    </source>
</evidence>
<comment type="caution">
    <text evidence="2">The sequence shown here is derived from an EMBL/GenBank/DDBJ whole genome shotgun (WGS) entry which is preliminary data.</text>
</comment>
<accession>A0A6G4UDE3</accession>
<protein>
    <recommendedName>
        <fullName evidence="1">ScoMcrA-like SRA domain-containing protein</fullName>
    </recommendedName>
</protein>
<proteinExistence type="predicted"/>
<evidence type="ECO:0000313" key="3">
    <source>
        <dbReference type="Proteomes" id="UP000481583"/>
    </source>
</evidence>
<gene>
    <name evidence="2" type="ORF">G5C51_35715</name>
</gene>
<dbReference type="Pfam" id="PF26348">
    <property type="entry name" value="SRA_ScoMcrA"/>
    <property type="match status" value="1"/>
</dbReference>
<dbReference type="AlphaFoldDB" id="A0A6G4UDE3"/>
<name>A0A6G4UDE3_9ACTN</name>
<dbReference type="EMBL" id="JAAKZV010000271">
    <property type="protein sequence ID" value="NGN69221.1"/>
    <property type="molecule type" value="Genomic_DNA"/>
</dbReference>
<dbReference type="RefSeq" id="WP_165243949.1">
    <property type="nucleotide sequence ID" value="NZ_JAAKZV010000271.1"/>
</dbReference>
<dbReference type="InterPro" id="IPR058712">
    <property type="entry name" value="SRA_ScoMcrA"/>
</dbReference>
<evidence type="ECO:0000259" key="1">
    <source>
        <dbReference type="Pfam" id="PF26348"/>
    </source>
</evidence>